<keyword evidence="5" id="KW-1133">Transmembrane helix</keyword>
<dbReference type="EMBL" id="LGRX02029791">
    <property type="protein sequence ID" value="KAK3246452.1"/>
    <property type="molecule type" value="Genomic_DNA"/>
</dbReference>
<dbReference type="Proteomes" id="UP001190700">
    <property type="component" value="Unassembled WGS sequence"/>
</dbReference>
<accession>A0AAE0C120</accession>
<evidence type="ECO:0000256" key="7">
    <source>
        <dbReference type="ARBA" id="ARBA00023136"/>
    </source>
</evidence>
<sequence length="155" mass="18163">MSGCTRLVRARSTHYSFVSSRAVAETSTRSKRRICPQWTYVEGLLGTGYSCFTILGDPQAHYAYRFSEIARSANFKNQSDKQEQYAKFVQAKMLRNPLATELNLHSHEDVLRFMSVELPMFRLILLAERLEESLVVLRHYLKWTYEDVLYLEPTW</sequence>
<protein>
    <submittedName>
        <fullName evidence="9">Uncharacterized protein</fullName>
    </submittedName>
</protein>
<reference evidence="9 10" key="1">
    <citation type="journal article" date="2015" name="Genome Biol. Evol.">
        <title>Comparative Genomics of a Bacterivorous Green Alga Reveals Evolutionary Causalities and Consequences of Phago-Mixotrophic Mode of Nutrition.</title>
        <authorList>
            <person name="Burns J.A."/>
            <person name="Paasch A."/>
            <person name="Narechania A."/>
            <person name="Kim E."/>
        </authorList>
    </citation>
    <scope>NUCLEOTIDE SEQUENCE [LARGE SCALE GENOMIC DNA]</scope>
    <source>
        <strain evidence="9 10">PLY_AMNH</strain>
    </source>
</reference>
<name>A0AAE0C120_9CHLO</name>
<evidence type="ECO:0000256" key="4">
    <source>
        <dbReference type="ARBA" id="ARBA00022968"/>
    </source>
</evidence>
<keyword evidence="2" id="KW-0808">Transferase</keyword>
<keyword evidence="4" id="KW-0735">Signal-anchor</keyword>
<comment type="caution">
    <text evidence="9">The sequence shown here is derived from an EMBL/GenBank/DDBJ whole genome shotgun (WGS) entry which is preliminary data.</text>
</comment>
<dbReference type="GO" id="GO:0009247">
    <property type="term" value="P:glycolipid biosynthetic process"/>
    <property type="evidence" value="ECO:0007669"/>
    <property type="project" value="InterPro"/>
</dbReference>
<keyword evidence="10" id="KW-1185">Reference proteome</keyword>
<evidence type="ECO:0000256" key="2">
    <source>
        <dbReference type="ARBA" id="ARBA00022679"/>
    </source>
</evidence>
<evidence type="ECO:0000256" key="6">
    <source>
        <dbReference type="ARBA" id="ARBA00023034"/>
    </source>
</evidence>
<gene>
    <name evidence="9" type="ORF">CYMTET_44011</name>
</gene>
<keyword evidence="7" id="KW-0472">Membrane</keyword>
<evidence type="ECO:0000313" key="10">
    <source>
        <dbReference type="Proteomes" id="UP001190700"/>
    </source>
</evidence>
<evidence type="ECO:0000313" key="9">
    <source>
        <dbReference type="EMBL" id="KAK3246452.1"/>
    </source>
</evidence>
<dbReference type="PANTHER" id="PTHR14647">
    <property type="entry name" value="GALACTOSE-3-O-SULFOTRANSFERASE"/>
    <property type="match status" value="1"/>
</dbReference>
<evidence type="ECO:0000256" key="8">
    <source>
        <dbReference type="ARBA" id="ARBA00023180"/>
    </source>
</evidence>
<evidence type="ECO:0000256" key="3">
    <source>
        <dbReference type="ARBA" id="ARBA00022692"/>
    </source>
</evidence>
<dbReference type="PANTHER" id="PTHR14647:SF87">
    <property type="entry name" value="PUTATIVE-RELATED"/>
    <property type="match status" value="1"/>
</dbReference>
<evidence type="ECO:0000256" key="5">
    <source>
        <dbReference type="ARBA" id="ARBA00022989"/>
    </source>
</evidence>
<keyword evidence="3" id="KW-0812">Transmembrane</keyword>
<dbReference type="InterPro" id="IPR009729">
    <property type="entry name" value="Gal-3-0_sulfotransfrase"/>
</dbReference>
<proteinExistence type="predicted"/>
<organism evidence="9 10">
    <name type="scientific">Cymbomonas tetramitiformis</name>
    <dbReference type="NCBI Taxonomy" id="36881"/>
    <lineage>
        <taxon>Eukaryota</taxon>
        <taxon>Viridiplantae</taxon>
        <taxon>Chlorophyta</taxon>
        <taxon>Pyramimonadophyceae</taxon>
        <taxon>Pyramimonadales</taxon>
        <taxon>Pyramimonadaceae</taxon>
        <taxon>Cymbomonas</taxon>
    </lineage>
</organism>
<dbReference type="AlphaFoldDB" id="A0AAE0C120"/>
<keyword evidence="6" id="KW-0333">Golgi apparatus</keyword>
<dbReference type="GO" id="GO:0000139">
    <property type="term" value="C:Golgi membrane"/>
    <property type="evidence" value="ECO:0007669"/>
    <property type="project" value="UniProtKB-SubCell"/>
</dbReference>
<comment type="subcellular location">
    <subcellularLocation>
        <location evidence="1">Golgi apparatus membrane</location>
        <topology evidence="1">Single-pass type II membrane protein</topology>
    </subcellularLocation>
</comment>
<dbReference type="GO" id="GO:0001733">
    <property type="term" value="F:galactosylceramide sulfotransferase activity"/>
    <property type="evidence" value="ECO:0007669"/>
    <property type="project" value="InterPro"/>
</dbReference>
<keyword evidence="8" id="KW-0325">Glycoprotein</keyword>
<evidence type="ECO:0000256" key="1">
    <source>
        <dbReference type="ARBA" id="ARBA00004323"/>
    </source>
</evidence>
<dbReference type="Pfam" id="PF06990">
    <property type="entry name" value="Gal-3-0_sulfotr"/>
    <property type="match status" value="1"/>
</dbReference>